<name>A0A224Y689_9HEMI</name>
<accession>A0A224Y689</accession>
<dbReference type="EMBL" id="GFTR01000335">
    <property type="protein sequence ID" value="JAW16091.1"/>
    <property type="molecule type" value="Transcribed_RNA"/>
</dbReference>
<keyword evidence="1" id="KW-1133">Transmembrane helix</keyword>
<proteinExistence type="predicted"/>
<protein>
    <submittedName>
        <fullName evidence="2">Putative secreted protein</fullName>
    </submittedName>
</protein>
<feature type="transmembrane region" description="Helical" evidence="1">
    <location>
        <begin position="12"/>
        <end position="30"/>
    </location>
</feature>
<evidence type="ECO:0000256" key="1">
    <source>
        <dbReference type="SAM" id="Phobius"/>
    </source>
</evidence>
<keyword evidence="1" id="KW-0812">Transmembrane</keyword>
<evidence type="ECO:0000313" key="2">
    <source>
        <dbReference type="EMBL" id="JAW16091.1"/>
    </source>
</evidence>
<reference evidence="2" key="1">
    <citation type="journal article" date="2018" name="PLoS Negl. Trop. Dis.">
        <title>An insight into the salivary gland and fat body transcriptome of Panstrongylus lignarius (Hemiptera: Heteroptera), the main vector of Chagas disease in Peru.</title>
        <authorList>
            <person name="Nevoa J.C."/>
            <person name="Mendes M.T."/>
            <person name="da Silva M.V."/>
            <person name="Soares S.C."/>
            <person name="Oliveira C.J.F."/>
            <person name="Ribeiro J.M.C."/>
        </authorList>
    </citation>
    <scope>NUCLEOTIDE SEQUENCE</scope>
</reference>
<sequence>MAAGLVIGKLRLAVILILKIPVIIAARFTLDRQLVRLRPRYHSLEEDAVLVHQQWVQTQVHWPCANPASAD</sequence>
<dbReference type="AlphaFoldDB" id="A0A224Y689"/>
<organism evidence="2">
    <name type="scientific">Panstrongylus lignarius</name>
    <dbReference type="NCBI Taxonomy" id="156445"/>
    <lineage>
        <taxon>Eukaryota</taxon>
        <taxon>Metazoa</taxon>
        <taxon>Ecdysozoa</taxon>
        <taxon>Arthropoda</taxon>
        <taxon>Hexapoda</taxon>
        <taxon>Insecta</taxon>
        <taxon>Pterygota</taxon>
        <taxon>Neoptera</taxon>
        <taxon>Paraneoptera</taxon>
        <taxon>Hemiptera</taxon>
        <taxon>Heteroptera</taxon>
        <taxon>Panheteroptera</taxon>
        <taxon>Cimicomorpha</taxon>
        <taxon>Reduviidae</taxon>
        <taxon>Triatominae</taxon>
        <taxon>Panstrongylus</taxon>
    </lineage>
</organism>
<keyword evidence="1" id="KW-0472">Membrane</keyword>